<keyword evidence="3" id="KW-0645">Protease</keyword>
<feature type="transmembrane region" description="Helical" evidence="3">
    <location>
        <begin position="12"/>
        <end position="31"/>
    </location>
</feature>
<feature type="domain" description="Peptidase S26" evidence="4">
    <location>
        <begin position="18"/>
        <end position="204"/>
    </location>
</feature>
<dbReference type="InterPro" id="IPR019533">
    <property type="entry name" value="Peptidase_S26"/>
</dbReference>
<comment type="subcellular location">
    <subcellularLocation>
        <location evidence="3">Membrane</location>
        <topology evidence="3">Single-pass type II membrane protein</topology>
    </subcellularLocation>
</comment>
<evidence type="ECO:0000313" key="6">
    <source>
        <dbReference type="Proteomes" id="UP000030130"/>
    </source>
</evidence>
<dbReference type="GO" id="GO:0009003">
    <property type="term" value="F:signal peptidase activity"/>
    <property type="evidence" value="ECO:0007669"/>
    <property type="project" value="UniProtKB-EC"/>
</dbReference>
<dbReference type="EMBL" id="JRAI01000055">
    <property type="protein sequence ID" value="KGN85447.1"/>
    <property type="molecule type" value="Genomic_DNA"/>
</dbReference>
<dbReference type="EC" id="3.4.21.89" evidence="3"/>
<dbReference type="GO" id="GO:0006465">
    <property type="term" value="P:signal peptide processing"/>
    <property type="evidence" value="ECO:0007669"/>
    <property type="project" value="InterPro"/>
</dbReference>
<dbReference type="eggNOG" id="COG0681">
    <property type="taxonomic scope" value="Bacteria"/>
</dbReference>
<dbReference type="InterPro" id="IPR000223">
    <property type="entry name" value="Pept_S26A_signal_pept_1"/>
</dbReference>
<evidence type="ECO:0000256" key="3">
    <source>
        <dbReference type="RuleBase" id="RU362042"/>
    </source>
</evidence>
<keyword evidence="3" id="KW-1133">Transmembrane helix</keyword>
<dbReference type="GO" id="GO:0004252">
    <property type="term" value="F:serine-type endopeptidase activity"/>
    <property type="evidence" value="ECO:0007669"/>
    <property type="project" value="InterPro"/>
</dbReference>
<proteinExistence type="inferred from homology"/>
<dbReference type="SUPFAM" id="SSF51306">
    <property type="entry name" value="LexA/Signal peptidase"/>
    <property type="match status" value="1"/>
</dbReference>
<gene>
    <name evidence="5" type="ORF">HR08_06010</name>
</gene>
<dbReference type="NCBIfam" id="TIGR02227">
    <property type="entry name" value="sigpep_I_bact"/>
    <property type="match status" value="1"/>
</dbReference>
<name>A0A0A2EEQ1_9PORP</name>
<dbReference type="Pfam" id="PF10502">
    <property type="entry name" value="Peptidase_S26"/>
    <property type="match status" value="1"/>
</dbReference>
<accession>A0A0A2EEQ1</accession>
<evidence type="ECO:0000256" key="2">
    <source>
        <dbReference type="ARBA" id="ARBA00019232"/>
    </source>
</evidence>
<dbReference type="InterPro" id="IPR036286">
    <property type="entry name" value="LexA/Signal_pep-like_sf"/>
</dbReference>
<protein>
    <recommendedName>
        <fullName evidence="2 3">Signal peptidase I</fullName>
        <ecNumber evidence="3">3.4.21.89</ecNumber>
    </recommendedName>
</protein>
<comment type="similarity">
    <text evidence="1 3">Belongs to the peptidase S26 family.</text>
</comment>
<dbReference type="GO" id="GO:0016020">
    <property type="term" value="C:membrane"/>
    <property type="evidence" value="ECO:0007669"/>
    <property type="project" value="UniProtKB-SubCell"/>
</dbReference>
<dbReference type="PANTHER" id="PTHR43390">
    <property type="entry name" value="SIGNAL PEPTIDASE I"/>
    <property type="match status" value="1"/>
</dbReference>
<dbReference type="Proteomes" id="UP000030130">
    <property type="component" value="Unassembled WGS sequence"/>
</dbReference>
<sequence>MQIKSRYRNRIFFIGLPALVLLSAILIRLFLVTTYRVRSDAMLPTYRSGKLLWINRIASPDRGDVLVIKYRQDGEADSRLYLARLIGLPGDSLFLSKGGVVANSRKLKLPTSLLPREPYDIIVPRNDRTYRLTPLSLLACRRAIEEECSSNISFRRGKLYRDGAETAFFHFRRNYYWILADNPASGPDSRHLGIVPEESIVGVVMNAN</sequence>
<evidence type="ECO:0000256" key="1">
    <source>
        <dbReference type="ARBA" id="ARBA00009370"/>
    </source>
</evidence>
<dbReference type="Gene3D" id="2.10.109.10">
    <property type="entry name" value="Umud Fragment, subunit A"/>
    <property type="match status" value="1"/>
</dbReference>
<keyword evidence="3" id="KW-0472">Membrane</keyword>
<reference evidence="5 6" key="1">
    <citation type="submission" date="2014-08" db="EMBL/GenBank/DDBJ databases">
        <title>Porphyromonas gulae strain:COT-052_OH1451 Genome sequencing.</title>
        <authorList>
            <person name="Wallis C."/>
            <person name="Deusch O."/>
            <person name="O'Flynn C."/>
            <person name="Davis I."/>
            <person name="Jospin G."/>
            <person name="Darling A.E."/>
            <person name="Coil D.A."/>
            <person name="Alexiev A."/>
            <person name="Horsfall A."/>
            <person name="Kirkwood N."/>
            <person name="Harris S."/>
            <person name="Eisen J.A."/>
        </authorList>
    </citation>
    <scope>NUCLEOTIDE SEQUENCE [LARGE SCALE GENOMIC DNA]</scope>
    <source>
        <strain evidence="6">COT-052 OH1451</strain>
    </source>
</reference>
<dbReference type="PANTHER" id="PTHR43390:SF1">
    <property type="entry name" value="CHLOROPLAST PROCESSING PEPTIDASE"/>
    <property type="match status" value="1"/>
</dbReference>
<dbReference type="RefSeq" id="WP_039421101.1">
    <property type="nucleotide sequence ID" value="NZ_JRAJ01000002.1"/>
</dbReference>
<keyword evidence="3" id="KW-0378">Hydrolase</keyword>
<comment type="catalytic activity">
    <reaction evidence="3">
        <text>Cleavage of hydrophobic, N-terminal signal or leader sequences from secreted and periplasmic proteins.</text>
        <dbReference type="EC" id="3.4.21.89"/>
    </reaction>
</comment>
<dbReference type="AlphaFoldDB" id="A0A0A2EEQ1"/>
<organism evidence="5 6">
    <name type="scientific">Porphyromonas gulae</name>
    <dbReference type="NCBI Taxonomy" id="111105"/>
    <lineage>
        <taxon>Bacteria</taxon>
        <taxon>Pseudomonadati</taxon>
        <taxon>Bacteroidota</taxon>
        <taxon>Bacteroidia</taxon>
        <taxon>Bacteroidales</taxon>
        <taxon>Porphyromonadaceae</taxon>
        <taxon>Porphyromonas</taxon>
    </lineage>
</organism>
<evidence type="ECO:0000259" key="4">
    <source>
        <dbReference type="Pfam" id="PF10502"/>
    </source>
</evidence>
<dbReference type="STRING" id="111105.HR09_01310"/>
<dbReference type="OrthoDB" id="9802919at2"/>
<dbReference type="PRINTS" id="PR00727">
    <property type="entry name" value="LEADERPTASE"/>
</dbReference>
<evidence type="ECO:0000313" key="5">
    <source>
        <dbReference type="EMBL" id="KGN85447.1"/>
    </source>
</evidence>
<dbReference type="CDD" id="cd06462">
    <property type="entry name" value="Peptidase_S24_S26"/>
    <property type="match status" value="1"/>
</dbReference>
<comment type="caution">
    <text evidence="5">The sequence shown here is derived from an EMBL/GenBank/DDBJ whole genome shotgun (WGS) entry which is preliminary data.</text>
</comment>
<keyword evidence="3" id="KW-0812">Transmembrane</keyword>